<evidence type="ECO:0000313" key="6">
    <source>
        <dbReference type="Proteomes" id="UP000186168"/>
    </source>
</evidence>
<dbReference type="GO" id="GO:0030288">
    <property type="term" value="C:outer membrane-bounded periplasmic space"/>
    <property type="evidence" value="ECO:0007669"/>
    <property type="project" value="TreeGrafter"/>
</dbReference>
<accession>A0A1R1SHJ6</accession>
<dbReference type="Proteomes" id="UP000186168">
    <property type="component" value="Unassembled WGS sequence"/>
</dbReference>
<evidence type="ECO:0000256" key="2">
    <source>
        <dbReference type="ARBA" id="ARBA00022729"/>
    </source>
</evidence>
<proteinExistence type="predicted"/>
<dbReference type="PANTHER" id="PTHR30036:SF1">
    <property type="entry name" value="D-XYLOSE-BINDING PERIPLASMIC PROTEIN"/>
    <property type="match status" value="1"/>
</dbReference>
<keyword evidence="2 3" id="KW-0732">Signal</keyword>
<dbReference type="InterPro" id="IPR025997">
    <property type="entry name" value="SBP_2_dom"/>
</dbReference>
<dbReference type="GO" id="GO:0030246">
    <property type="term" value="F:carbohydrate binding"/>
    <property type="evidence" value="ECO:0007669"/>
    <property type="project" value="TreeGrafter"/>
</dbReference>
<feature type="signal peptide" evidence="3">
    <location>
        <begin position="1"/>
        <end position="20"/>
    </location>
</feature>
<evidence type="ECO:0000256" key="1">
    <source>
        <dbReference type="ARBA" id="ARBA00004196"/>
    </source>
</evidence>
<evidence type="ECO:0000313" key="5">
    <source>
        <dbReference type="EMBL" id="OMI37811.1"/>
    </source>
</evidence>
<dbReference type="PANTHER" id="PTHR30036">
    <property type="entry name" value="D-XYLOSE-BINDING PERIPLASMIC PROTEIN"/>
    <property type="match status" value="1"/>
</dbReference>
<feature type="domain" description="Periplasmic binding protein" evidence="4">
    <location>
        <begin position="48"/>
        <end position="307"/>
    </location>
</feature>
<sequence>MRSRPRRAAALAVAATLALALGACGRAAESGTAVRPASPTASGRPTIGLLVPDSITPRWDRFDRPLIERRIGQLCPACSVVSVSAQGDVALQRQQVDSMIIKRVSALVLVPVDAKAMRPAVKKAREAHIPVVSYDRLAQGPISAYVSFDGQEVGRLQAKALLKAIGPRRAPGAGIVMMNGDLADPNGVAFKKGALSVLTGKVRIEKSYDTAGWRPDSAYTNMAGAIAALGPRHIDGVYAANDGLASGVIAALRANGIRPIPPVTGQDAELAAVQRIVEGVQYMTVYKPFKPEAYAAAEMAVALAHGRGPGPIARDRVRGGVPAVLLRPIPLTVHSIRRTVVKGGMYTIQQICTPKYRPACERAGLVPSAEPAR</sequence>
<dbReference type="RefSeq" id="WP_065958666.1">
    <property type="nucleotide sequence ID" value="NZ_ASQP01000264.1"/>
</dbReference>
<keyword evidence="6" id="KW-1185">Reference proteome</keyword>
<feature type="chain" id="PRO_5039509097" description="Periplasmic binding protein domain-containing protein" evidence="3">
    <location>
        <begin position="21"/>
        <end position="373"/>
    </location>
</feature>
<dbReference type="SUPFAM" id="SSF53822">
    <property type="entry name" value="Periplasmic binding protein-like I"/>
    <property type="match status" value="1"/>
</dbReference>
<dbReference type="PROSITE" id="PS51257">
    <property type="entry name" value="PROKAR_LIPOPROTEIN"/>
    <property type="match status" value="1"/>
</dbReference>
<evidence type="ECO:0000256" key="3">
    <source>
        <dbReference type="SAM" id="SignalP"/>
    </source>
</evidence>
<name>A0A1R1SHJ6_9ACTN</name>
<dbReference type="STRING" id="67365.GCA_001704635_02978"/>
<organism evidence="5 6">
    <name type="scientific">Streptomyces sparsogenes DSM 40356</name>
    <dbReference type="NCBI Taxonomy" id="1331668"/>
    <lineage>
        <taxon>Bacteria</taxon>
        <taxon>Bacillati</taxon>
        <taxon>Actinomycetota</taxon>
        <taxon>Actinomycetes</taxon>
        <taxon>Kitasatosporales</taxon>
        <taxon>Streptomycetaceae</taxon>
        <taxon>Streptomyces</taxon>
    </lineage>
</organism>
<gene>
    <name evidence="5" type="ORF">SPAR_19213</name>
</gene>
<comment type="subcellular location">
    <subcellularLocation>
        <location evidence="1">Cell envelope</location>
    </subcellularLocation>
</comment>
<comment type="caution">
    <text evidence="5">The sequence shown here is derived from an EMBL/GenBank/DDBJ whole genome shotgun (WGS) entry which is preliminary data.</text>
</comment>
<dbReference type="AlphaFoldDB" id="A0A1R1SHJ6"/>
<dbReference type="GeneID" id="96741756"/>
<dbReference type="InterPro" id="IPR050555">
    <property type="entry name" value="Bact_Solute-Bind_Prot2"/>
</dbReference>
<protein>
    <recommendedName>
        <fullName evidence="4">Periplasmic binding protein domain-containing protein</fullName>
    </recommendedName>
</protein>
<dbReference type="EMBL" id="ASQP01000264">
    <property type="protein sequence ID" value="OMI37811.1"/>
    <property type="molecule type" value="Genomic_DNA"/>
</dbReference>
<dbReference type="Gene3D" id="3.40.50.2300">
    <property type="match status" value="2"/>
</dbReference>
<dbReference type="InterPro" id="IPR028082">
    <property type="entry name" value="Peripla_BP_I"/>
</dbReference>
<reference evidence="5 6" key="1">
    <citation type="submission" date="2013-05" db="EMBL/GenBank/DDBJ databases">
        <title>Genome sequence of Streptomyces sparsogenes DSM 40356.</title>
        <authorList>
            <person name="Coyne S."/>
            <person name="Seebeck F.P."/>
        </authorList>
    </citation>
    <scope>NUCLEOTIDE SEQUENCE [LARGE SCALE GENOMIC DNA]</scope>
    <source>
        <strain evidence="5 6">DSM 40356</strain>
    </source>
</reference>
<evidence type="ECO:0000259" key="4">
    <source>
        <dbReference type="Pfam" id="PF13407"/>
    </source>
</evidence>
<dbReference type="Pfam" id="PF13407">
    <property type="entry name" value="Peripla_BP_4"/>
    <property type="match status" value="1"/>
</dbReference>